<organism evidence="1 2">
    <name type="scientific">Vespula maculifrons</name>
    <name type="common">Eastern yellow jacket</name>
    <name type="synonym">Wasp</name>
    <dbReference type="NCBI Taxonomy" id="7453"/>
    <lineage>
        <taxon>Eukaryota</taxon>
        <taxon>Metazoa</taxon>
        <taxon>Ecdysozoa</taxon>
        <taxon>Arthropoda</taxon>
        <taxon>Hexapoda</taxon>
        <taxon>Insecta</taxon>
        <taxon>Pterygota</taxon>
        <taxon>Neoptera</taxon>
        <taxon>Endopterygota</taxon>
        <taxon>Hymenoptera</taxon>
        <taxon>Apocrita</taxon>
        <taxon>Aculeata</taxon>
        <taxon>Vespoidea</taxon>
        <taxon>Vespidae</taxon>
        <taxon>Vespinae</taxon>
        <taxon>Vespula</taxon>
    </lineage>
</organism>
<gene>
    <name evidence="1" type="ORF">V1477_018893</name>
</gene>
<comment type="caution">
    <text evidence="1">The sequence shown here is derived from an EMBL/GenBank/DDBJ whole genome shotgun (WGS) entry which is preliminary data.</text>
</comment>
<dbReference type="EMBL" id="JAYRBN010000113">
    <property type="protein sequence ID" value="KAL2723661.1"/>
    <property type="molecule type" value="Genomic_DNA"/>
</dbReference>
<sequence>MICEEVARATYCFRGILVGELALYAGHMICEEVAQVVRTEFLESRRKAGFVRGTHDMRRGGTGLNSWNLVGKQALYAGHMICEEVARATYCFRGILGGKLALYAGHMICEEVAQVVRTEFLESRRKAGFVRGTHDMRRGGTGLNSWNLVGKQALYAGHMICEEVARATYCFRGILVGELALYAGHMICEEVAQVVRTEFLESRRKAGFVRGTHDMRRGGTGS</sequence>
<reference evidence="1 2" key="1">
    <citation type="journal article" date="2024" name="Ann. Entomol. Soc. Am.">
        <title>Genomic analyses of the southern and eastern yellowjacket wasps (Hymenoptera: Vespidae) reveal evolutionary signatures of social life.</title>
        <authorList>
            <person name="Catto M.A."/>
            <person name="Caine P.B."/>
            <person name="Orr S.E."/>
            <person name="Hunt B.G."/>
            <person name="Goodisman M.A.D."/>
        </authorList>
    </citation>
    <scope>NUCLEOTIDE SEQUENCE [LARGE SCALE GENOMIC DNA]</scope>
    <source>
        <strain evidence="1">232</strain>
        <tissue evidence="1">Head and thorax</tissue>
    </source>
</reference>
<protein>
    <submittedName>
        <fullName evidence="1">Uncharacterized protein</fullName>
    </submittedName>
</protein>
<proteinExistence type="predicted"/>
<name>A0ABD2ASS2_VESMC</name>
<evidence type="ECO:0000313" key="1">
    <source>
        <dbReference type="EMBL" id="KAL2723661.1"/>
    </source>
</evidence>
<accession>A0ABD2ASS2</accession>
<evidence type="ECO:0000313" key="2">
    <source>
        <dbReference type="Proteomes" id="UP001607303"/>
    </source>
</evidence>
<keyword evidence="2" id="KW-1185">Reference proteome</keyword>
<dbReference type="Proteomes" id="UP001607303">
    <property type="component" value="Unassembled WGS sequence"/>
</dbReference>
<dbReference type="AlphaFoldDB" id="A0ABD2ASS2"/>